<gene>
    <name evidence="2" type="ORF">AGR4A_pAt10363</name>
</gene>
<evidence type="ECO:0000313" key="3">
    <source>
        <dbReference type="Proteomes" id="UP000192074"/>
    </source>
</evidence>
<sequence length="83" mass="9694">MINIARAKGLKITAEGVETNEQRDILMSWAVTISRASCFHDLFRPMQPARCFRLLILRRRFEVTRISVLSDTGIPETLINWRY</sequence>
<dbReference type="AlphaFoldDB" id="A0A822V8Q1"/>
<name>A0A822V8Q1_AGRTU</name>
<dbReference type="InterPro" id="IPR001633">
    <property type="entry name" value="EAL_dom"/>
</dbReference>
<protein>
    <recommendedName>
        <fullName evidence="1">EAL domain-containing protein</fullName>
    </recommendedName>
</protein>
<dbReference type="Gene3D" id="3.20.20.450">
    <property type="entry name" value="EAL domain"/>
    <property type="match status" value="1"/>
</dbReference>
<proteinExistence type="predicted"/>
<feature type="domain" description="EAL" evidence="1">
    <location>
        <begin position="1"/>
        <end position="59"/>
    </location>
</feature>
<evidence type="ECO:0000313" key="2">
    <source>
        <dbReference type="EMBL" id="CVI24914.1"/>
    </source>
</evidence>
<dbReference type="SUPFAM" id="SSF141868">
    <property type="entry name" value="EAL domain-like"/>
    <property type="match status" value="1"/>
</dbReference>
<dbReference type="EMBL" id="FCNL01000040">
    <property type="protein sequence ID" value="CVI24914.1"/>
    <property type="molecule type" value="Genomic_DNA"/>
</dbReference>
<dbReference type="PROSITE" id="PS50883">
    <property type="entry name" value="EAL"/>
    <property type="match status" value="1"/>
</dbReference>
<dbReference type="RefSeq" id="WP_060725062.1">
    <property type="nucleotide sequence ID" value="NZ_LT009760.1"/>
</dbReference>
<evidence type="ECO:0000259" key="1">
    <source>
        <dbReference type="PROSITE" id="PS50883"/>
    </source>
</evidence>
<accession>A0A822V8Q1</accession>
<dbReference type="Proteomes" id="UP000192074">
    <property type="component" value="Unassembled WGS sequence"/>
</dbReference>
<comment type="caution">
    <text evidence="2">The sequence shown here is derived from an EMBL/GenBank/DDBJ whole genome shotgun (WGS) entry which is preliminary data.</text>
</comment>
<dbReference type="InterPro" id="IPR035919">
    <property type="entry name" value="EAL_sf"/>
</dbReference>
<organism evidence="2 3">
    <name type="scientific">Agrobacterium tumefaciens str. B6</name>
    <dbReference type="NCBI Taxonomy" id="1183423"/>
    <lineage>
        <taxon>Bacteria</taxon>
        <taxon>Pseudomonadati</taxon>
        <taxon>Pseudomonadota</taxon>
        <taxon>Alphaproteobacteria</taxon>
        <taxon>Hyphomicrobiales</taxon>
        <taxon>Rhizobiaceae</taxon>
        <taxon>Rhizobium/Agrobacterium group</taxon>
        <taxon>Agrobacterium</taxon>
        <taxon>Agrobacterium tumefaciens complex</taxon>
    </lineage>
</organism>
<reference evidence="2 3" key="1">
    <citation type="submission" date="2016-01" db="EMBL/GenBank/DDBJ databases">
        <authorList>
            <person name="Regsiter A."/>
            <person name="william w."/>
        </authorList>
    </citation>
    <scope>NUCLEOTIDE SEQUENCE [LARGE SCALE GENOMIC DNA]</scope>
    <source>
        <strain evidence="2 3">B6</strain>
    </source>
</reference>